<proteinExistence type="predicted"/>
<gene>
    <name evidence="1" type="ORF">ATANTOWER_020786</name>
</gene>
<comment type="caution">
    <text evidence="1">The sequence shown here is derived from an EMBL/GenBank/DDBJ whole genome shotgun (WGS) entry which is preliminary data.</text>
</comment>
<accession>A0ABU7B026</accession>
<name>A0ABU7B026_9TELE</name>
<sequence length="110" mass="12574">MKDAPMERLQQKSAEPCERLFLIGCGHQEARHCWTKSLTSKSRPNTELFCSYDAWTAVDCRRRRRRDRQDDRNYRAEDYRLHVTIATLPPESAASSVIGSVKGTSSSKVA</sequence>
<evidence type="ECO:0000313" key="1">
    <source>
        <dbReference type="EMBL" id="MED6243470.1"/>
    </source>
</evidence>
<protein>
    <submittedName>
        <fullName evidence="1">Uncharacterized protein</fullName>
    </submittedName>
</protein>
<evidence type="ECO:0000313" key="2">
    <source>
        <dbReference type="Proteomes" id="UP001345963"/>
    </source>
</evidence>
<dbReference type="EMBL" id="JAHUTI010033930">
    <property type="protein sequence ID" value="MED6243470.1"/>
    <property type="molecule type" value="Genomic_DNA"/>
</dbReference>
<organism evidence="1 2">
    <name type="scientific">Ataeniobius toweri</name>
    <dbReference type="NCBI Taxonomy" id="208326"/>
    <lineage>
        <taxon>Eukaryota</taxon>
        <taxon>Metazoa</taxon>
        <taxon>Chordata</taxon>
        <taxon>Craniata</taxon>
        <taxon>Vertebrata</taxon>
        <taxon>Euteleostomi</taxon>
        <taxon>Actinopterygii</taxon>
        <taxon>Neopterygii</taxon>
        <taxon>Teleostei</taxon>
        <taxon>Neoteleostei</taxon>
        <taxon>Acanthomorphata</taxon>
        <taxon>Ovalentaria</taxon>
        <taxon>Atherinomorphae</taxon>
        <taxon>Cyprinodontiformes</taxon>
        <taxon>Goodeidae</taxon>
        <taxon>Ataeniobius</taxon>
    </lineage>
</organism>
<dbReference type="Proteomes" id="UP001345963">
    <property type="component" value="Unassembled WGS sequence"/>
</dbReference>
<reference evidence="1 2" key="1">
    <citation type="submission" date="2021-07" db="EMBL/GenBank/DDBJ databases">
        <authorList>
            <person name="Palmer J.M."/>
        </authorList>
    </citation>
    <scope>NUCLEOTIDE SEQUENCE [LARGE SCALE GENOMIC DNA]</scope>
    <source>
        <strain evidence="1 2">AT_MEX2019</strain>
        <tissue evidence="1">Muscle</tissue>
    </source>
</reference>
<keyword evidence="2" id="KW-1185">Reference proteome</keyword>